<keyword evidence="3" id="KW-1185">Reference proteome</keyword>
<feature type="region of interest" description="Disordered" evidence="1">
    <location>
        <begin position="125"/>
        <end position="149"/>
    </location>
</feature>
<feature type="region of interest" description="Disordered" evidence="1">
    <location>
        <begin position="87"/>
        <end position="107"/>
    </location>
</feature>
<evidence type="ECO:0000313" key="2">
    <source>
        <dbReference type="EMBL" id="KAK4653767.1"/>
    </source>
</evidence>
<dbReference type="EMBL" id="JAFFHA010000007">
    <property type="protein sequence ID" value="KAK4653767.1"/>
    <property type="molecule type" value="Genomic_DNA"/>
</dbReference>
<sequence length="302" mass="32546">MYATLDIQSQVLLPINVATTPHHTTVHHLPRFFHTSSESSSGSSSLLILWSYGASILTPTKTPVILAIINTQNAEYEKKITMAWSTMQTSSPTSSGPTKPAIGSLGQFSINSSPSKSQCKNYKYNLHHPHQSHPLHPSSSYTSTQTNQPTTKMQLSLTSLVSLLAAAQSASAWQSTSTTPPLPLPSSPSLTYSTVIGYADSRICNDQVQNRVLRGSTFHDTCFTFGQSMPGVSCTHYARNGAPAQACSGHLPIVSIRHGTGENCIFYRNGGCTGDQIWKNGVNGCATFGDRTTIGSYRCSTR</sequence>
<reference evidence="2 3" key="1">
    <citation type="journal article" date="2023" name="bioRxiv">
        <title>High-quality genome assemblies of four members of thePodospora anserinaspecies complex.</title>
        <authorList>
            <person name="Ament-Velasquez S.L."/>
            <person name="Vogan A.A."/>
            <person name="Wallerman O."/>
            <person name="Hartmann F."/>
            <person name="Gautier V."/>
            <person name="Silar P."/>
            <person name="Giraud T."/>
            <person name="Johannesson H."/>
        </authorList>
    </citation>
    <scope>NUCLEOTIDE SEQUENCE [LARGE SCALE GENOMIC DNA]</scope>
    <source>
        <strain evidence="2 3">CBS 415.72m</strain>
    </source>
</reference>
<name>A0ABR0GDM7_9PEZI</name>
<protein>
    <submittedName>
        <fullName evidence="2">Uncharacterized protein</fullName>
    </submittedName>
</protein>
<proteinExistence type="predicted"/>
<dbReference type="RefSeq" id="XP_062742742.1">
    <property type="nucleotide sequence ID" value="XM_062891397.1"/>
</dbReference>
<evidence type="ECO:0000313" key="3">
    <source>
        <dbReference type="Proteomes" id="UP001323405"/>
    </source>
</evidence>
<organism evidence="2 3">
    <name type="scientific">Podospora pseudocomata</name>
    <dbReference type="NCBI Taxonomy" id="2093779"/>
    <lineage>
        <taxon>Eukaryota</taxon>
        <taxon>Fungi</taxon>
        <taxon>Dikarya</taxon>
        <taxon>Ascomycota</taxon>
        <taxon>Pezizomycotina</taxon>
        <taxon>Sordariomycetes</taxon>
        <taxon>Sordariomycetidae</taxon>
        <taxon>Sordariales</taxon>
        <taxon>Podosporaceae</taxon>
        <taxon>Podospora</taxon>
    </lineage>
</organism>
<evidence type="ECO:0000256" key="1">
    <source>
        <dbReference type="SAM" id="MobiDB-lite"/>
    </source>
</evidence>
<accession>A0ABR0GDM7</accession>
<feature type="compositionally biased region" description="Low complexity" evidence="1">
    <location>
        <begin position="87"/>
        <end position="100"/>
    </location>
</feature>
<dbReference type="Proteomes" id="UP001323405">
    <property type="component" value="Unassembled WGS sequence"/>
</dbReference>
<comment type="caution">
    <text evidence="2">The sequence shown here is derived from an EMBL/GenBank/DDBJ whole genome shotgun (WGS) entry which is preliminary data.</text>
</comment>
<dbReference type="GeneID" id="87911304"/>
<gene>
    <name evidence="2" type="ORF">QC762_509852</name>
</gene>